<accession>A0A975C2K3</accession>
<dbReference type="PANTHER" id="PTHR34980">
    <property type="entry name" value="INNER MEMBRANE PROTEIN-RELATED-RELATED"/>
    <property type="match status" value="1"/>
</dbReference>
<evidence type="ECO:0000313" key="2">
    <source>
        <dbReference type="EMBL" id="QTC90171.1"/>
    </source>
</evidence>
<gene>
    <name evidence="2" type="ORF">IFJ75_12875</name>
</gene>
<dbReference type="EMBL" id="CP062222">
    <property type="protein sequence ID" value="QTC90171.1"/>
    <property type="molecule type" value="Genomic_DNA"/>
</dbReference>
<keyword evidence="3" id="KW-1185">Reference proteome</keyword>
<name>A0A975C2K3_9CAUL</name>
<dbReference type="InterPro" id="IPR008523">
    <property type="entry name" value="DUF805"/>
</dbReference>
<dbReference type="Proteomes" id="UP000663918">
    <property type="component" value="Chromosome"/>
</dbReference>
<feature type="transmembrane region" description="Helical" evidence="1">
    <location>
        <begin position="113"/>
        <end position="132"/>
    </location>
</feature>
<dbReference type="RefSeq" id="WP_207868591.1">
    <property type="nucleotide sequence ID" value="NZ_CP062222.1"/>
</dbReference>
<organism evidence="2 3">
    <name type="scientific">Brevundimonas goettingensis</name>
    <dbReference type="NCBI Taxonomy" id="2774190"/>
    <lineage>
        <taxon>Bacteria</taxon>
        <taxon>Pseudomonadati</taxon>
        <taxon>Pseudomonadota</taxon>
        <taxon>Alphaproteobacteria</taxon>
        <taxon>Caulobacterales</taxon>
        <taxon>Caulobacteraceae</taxon>
        <taxon>Brevundimonas</taxon>
    </lineage>
</organism>
<evidence type="ECO:0000256" key="1">
    <source>
        <dbReference type="SAM" id="Phobius"/>
    </source>
</evidence>
<sequence length="153" mass="17811">MKDFLKAYSRYAQFEGRSDRKEFWYYVIFYLVVSGILGVVDETLFGGRMIDLSGHYWGHDAWTWSWNSGWGSGWNWSLHDDGPLTSIFSLISLIPSISVSVRRLHDTNRSGWYFLFWLLPIVGWIFLLIWYSQRGDPVSNAYGEPPVGSQLEL</sequence>
<evidence type="ECO:0000313" key="3">
    <source>
        <dbReference type="Proteomes" id="UP000663918"/>
    </source>
</evidence>
<dbReference type="GO" id="GO:0005886">
    <property type="term" value="C:plasma membrane"/>
    <property type="evidence" value="ECO:0007669"/>
    <property type="project" value="TreeGrafter"/>
</dbReference>
<keyword evidence="1" id="KW-1133">Transmembrane helix</keyword>
<keyword evidence="1" id="KW-0812">Transmembrane</keyword>
<feature type="transmembrane region" description="Helical" evidence="1">
    <location>
        <begin position="84"/>
        <end position="101"/>
    </location>
</feature>
<proteinExistence type="predicted"/>
<feature type="transmembrane region" description="Helical" evidence="1">
    <location>
        <begin position="23"/>
        <end position="40"/>
    </location>
</feature>
<dbReference type="AlphaFoldDB" id="A0A975C2K3"/>
<keyword evidence="1" id="KW-0472">Membrane</keyword>
<dbReference type="KEGG" id="bgoe:IFJ75_12875"/>
<dbReference type="PANTHER" id="PTHR34980:SF2">
    <property type="entry name" value="INNER MEMBRANE PROTEIN YHAH-RELATED"/>
    <property type="match status" value="1"/>
</dbReference>
<dbReference type="Pfam" id="PF05656">
    <property type="entry name" value="DUF805"/>
    <property type="match status" value="1"/>
</dbReference>
<reference evidence="2" key="1">
    <citation type="submission" date="2020-09" db="EMBL/GenBank/DDBJ databases">
        <title>Brevundimonas sp. LVF2 isolated from a puddle in Goettingen, Germany.</title>
        <authorList>
            <person name="Friedrich I."/>
            <person name="Klassen A."/>
            <person name="Hannes N."/>
            <person name="Schneider D."/>
            <person name="Hertel R."/>
            <person name="Daniel R."/>
        </authorList>
    </citation>
    <scope>NUCLEOTIDE SEQUENCE</scope>
    <source>
        <strain evidence="2">LVF2</strain>
    </source>
</reference>
<protein>
    <submittedName>
        <fullName evidence="2">DUF805 domain-containing protein</fullName>
    </submittedName>
</protein>